<feature type="compositionally biased region" description="Basic and acidic residues" evidence="2">
    <location>
        <begin position="1"/>
        <end position="10"/>
    </location>
</feature>
<protein>
    <submittedName>
        <fullName evidence="3">Uncharacterized protein</fullName>
    </submittedName>
</protein>
<name>A0A841TWB0_9BACL</name>
<reference evidence="3 4" key="1">
    <citation type="submission" date="2020-08" db="EMBL/GenBank/DDBJ databases">
        <title>Cohnella phylogeny.</title>
        <authorList>
            <person name="Dunlap C."/>
        </authorList>
    </citation>
    <scope>NUCLEOTIDE SEQUENCE [LARGE SCALE GENOMIC DNA]</scope>
    <source>
        <strain evidence="3 4">DSM 25239</strain>
    </source>
</reference>
<comment type="caution">
    <text evidence="3">The sequence shown here is derived from an EMBL/GenBank/DDBJ whole genome shotgun (WGS) entry which is preliminary data.</text>
</comment>
<organism evidence="3 4">
    <name type="scientific">Cohnella xylanilytica</name>
    <dbReference type="NCBI Taxonomy" id="557555"/>
    <lineage>
        <taxon>Bacteria</taxon>
        <taxon>Bacillati</taxon>
        <taxon>Bacillota</taxon>
        <taxon>Bacilli</taxon>
        <taxon>Bacillales</taxon>
        <taxon>Paenibacillaceae</taxon>
        <taxon>Cohnella</taxon>
    </lineage>
</organism>
<dbReference type="EMBL" id="JACJVR010000002">
    <property type="protein sequence ID" value="MBB6689894.1"/>
    <property type="molecule type" value="Genomic_DNA"/>
</dbReference>
<sequence>MPTPKEERRSYIIPKPGAPSSKGMGSLISETAKKTIKKYAEENVIFSWQFFDRGHEYFNCGNADQGWLLNCLDTMKKVSGMKVVEFKVHHQKPLRVHPHDWNVVSAKFPLNEELFKQIEHDAYQFAISTARGRVHGFLIDNVFYIVWLDPDHNLYPSKKHGGIVKCDPPDDCYDCYSAELLALEEEREEIYSEIDRYALELELRMNKNDFY</sequence>
<evidence type="ECO:0000256" key="1">
    <source>
        <dbReference type="SAM" id="Coils"/>
    </source>
</evidence>
<feature type="region of interest" description="Disordered" evidence="2">
    <location>
        <begin position="1"/>
        <end position="26"/>
    </location>
</feature>
<proteinExistence type="predicted"/>
<dbReference type="Proteomes" id="UP000553776">
    <property type="component" value="Unassembled WGS sequence"/>
</dbReference>
<dbReference type="AlphaFoldDB" id="A0A841TWB0"/>
<feature type="coiled-coil region" evidence="1">
    <location>
        <begin position="173"/>
        <end position="200"/>
    </location>
</feature>
<evidence type="ECO:0000256" key="2">
    <source>
        <dbReference type="SAM" id="MobiDB-lite"/>
    </source>
</evidence>
<gene>
    <name evidence="3" type="ORF">H7B90_00620</name>
</gene>
<evidence type="ECO:0000313" key="4">
    <source>
        <dbReference type="Proteomes" id="UP000553776"/>
    </source>
</evidence>
<evidence type="ECO:0000313" key="3">
    <source>
        <dbReference type="EMBL" id="MBB6689894.1"/>
    </source>
</evidence>
<keyword evidence="1" id="KW-0175">Coiled coil</keyword>
<dbReference type="RefSeq" id="WP_185134006.1">
    <property type="nucleotide sequence ID" value="NZ_JACJVR010000002.1"/>
</dbReference>
<accession>A0A841TWB0</accession>
<keyword evidence="4" id="KW-1185">Reference proteome</keyword>